<sequence>MFSARLEEGYSSRPAGPLFMLRRPCYVPPKLRQGARARIVTGFPGRAARGTSARQFSQ</sequence>
<proteinExistence type="predicted"/>
<accession>B6WVX5</accession>
<reference evidence="1 2" key="2">
    <citation type="submission" date="2008-10" db="EMBL/GenBank/DDBJ databases">
        <authorList>
            <person name="Fulton L."/>
            <person name="Clifton S."/>
            <person name="Fulton B."/>
            <person name="Xu J."/>
            <person name="Minx P."/>
            <person name="Pepin K.H."/>
            <person name="Johnson M."/>
            <person name="Bhonagiri V."/>
            <person name="Nash W.E."/>
            <person name="Mardis E.R."/>
            <person name="Wilson R.K."/>
        </authorList>
    </citation>
    <scope>NUCLEOTIDE SEQUENCE [LARGE SCALE GENOMIC DNA]</scope>
    <source>
        <strain evidence="1 2">ATCC 29098</strain>
    </source>
</reference>
<dbReference type="AlphaFoldDB" id="B6WVX5"/>
<dbReference type="Proteomes" id="UP000003676">
    <property type="component" value="Unassembled WGS sequence"/>
</dbReference>
<evidence type="ECO:0000313" key="1">
    <source>
        <dbReference type="EMBL" id="EEB32875.1"/>
    </source>
</evidence>
<reference evidence="1 2" key="1">
    <citation type="submission" date="2008-10" db="EMBL/GenBank/DDBJ databases">
        <title>Draft genome sequence of Desulvovibrio piger (ATCC 29098).</title>
        <authorList>
            <person name="Sudarsanam P."/>
            <person name="Ley R."/>
            <person name="Guruge J."/>
            <person name="Turnbaugh P.J."/>
            <person name="Mahowald M."/>
            <person name="Liep D."/>
            <person name="Gordon J."/>
        </authorList>
    </citation>
    <scope>NUCLEOTIDE SEQUENCE [LARGE SCALE GENOMIC DNA]</scope>
    <source>
        <strain evidence="1 2">ATCC 29098</strain>
    </source>
</reference>
<protein>
    <submittedName>
        <fullName evidence="1">Uncharacterized protein</fullName>
    </submittedName>
</protein>
<organism evidence="1 2">
    <name type="scientific">Desulfovibrio piger ATCC 29098</name>
    <dbReference type="NCBI Taxonomy" id="411464"/>
    <lineage>
        <taxon>Bacteria</taxon>
        <taxon>Pseudomonadati</taxon>
        <taxon>Thermodesulfobacteriota</taxon>
        <taxon>Desulfovibrionia</taxon>
        <taxon>Desulfovibrionales</taxon>
        <taxon>Desulfovibrionaceae</taxon>
        <taxon>Desulfovibrio</taxon>
    </lineage>
</organism>
<dbReference type="HOGENOM" id="CLU_2972046_0_0_7"/>
<evidence type="ECO:0000313" key="2">
    <source>
        <dbReference type="Proteomes" id="UP000003676"/>
    </source>
</evidence>
<comment type="caution">
    <text evidence="1">The sequence shown here is derived from an EMBL/GenBank/DDBJ whole genome shotgun (WGS) entry which is preliminary data.</text>
</comment>
<gene>
    <name evidence="1" type="ORF">DESPIG_02243</name>
</gene>
<name>B6WVX5_9BACT</name>
<dbReference type="EMBL" id="ABXU01000067">
    <property type="protein sequence ID" value="EEB32875.1"/>
    <property type="molecule type" value="Genomic_DNA"/>
</dbReference>